<evidence type="ECO:0000313" key="3">
    <source>
        <dbReference type="Proteomes" id="UP000215914"/>
    </source>
</evidence>
<feature type="transmembrane region" description="Helical" evidence="1">
    <location>
        <begin position="58"/>
        <end position="77"/>
    </location>
</feature>
<proteinExistence type="predicted"/>
<name>A0A9K3P2D2_HELAN</name>
<sequence>MHHGKNMNEYIWDLYLQVDLNETEVIYILAGQSGWSCQGKTDSLTLQPVWMVMSRYNWFSHIATGCFVGTTFAGSTITPKLFRLQLSFFVLLSKS</sequence>
<accession>A0A9K3P2D2</accession>
<gene>
    <name evidence="2" type="ORF">HanXRQr2_Chr01g0014851</name>
</gene>
<dbReference type="Gramene" id="mRNA:HanXRQr2_Chr01g0014851">
    <property type="protein sequence ID" value="mRNA:HanXRQr2_Chr01g0014851"/>
    <property type="gene ID" value="HanXRQr2_Chr01g0014851"/>
</dbReference>
<evidence type="ECO:0000313" key="2">
    <source>
        <dbReference type="EMBL" id="KAF5821511.1"/>
    </source>
</evidence>
<dbReference type="EMBL" id="MNCJ02000316">
    <property type="protein sequence ID" value="KAF5821511.1"/>
    <property type="molecule type" value="Genomic_DNA"/>
</dbReference>
<keyword evidence="1" id="KW-1133">Transmembrane helix</keyword>
<keyword evidence="1" id="KW-0812">Transmembrane</keyword>
<evidence type="ECO:0000256" key="1">
    <source>
        <dbReference type="SAM" id="Phobius"/>
    </source>
</evidence>
<protein>
    <submittedName>
        <fullName evidence="2">Uncharacterized protein</fullName>
    </submittedName>
</protein>
<dbReference type="AlphaFoldDB" id="A0A9K3P2D2"/>
<dbReference type="Proteomes" id="UP000215914">
    <property type="component" value="Unassembled WGS sequence"/>
</dbReference>
<reference evidence="2" key="1">
    <citation type="journal article" date="2017" name="Nature">
        <title>The sunflower genome provides insights into oil metabolism, flowering and Asterid evolution.</title>
        <authorList>
            <person name="Badouin H."/>
            <person name="Gouzy J."/>
            <person name="Grassa C.J."/>
            <person name="Murat F."/>
            <person name="Staton S.E."/>
            <person name="Cottret L."/>
            <person name="Lelandais-Briere C."/>
            <person name="Owens G.L."/>
            <person name="Carrere S."/>
            <person name="Mayjonade B."/>
            <person name="Legrand L."/>
            <person name="Gill N."/>
            <person name="Kane N.C."/>
            <person name="Bowers J.E."/>
            <person name="Hubner S."/>
            <person name="Bellec A."/>
            <person name="Berard A."/>
            <person name="Berges H."/>
            <person name="Blanchet N."/>
            <person name="Boniface M.C."/>
            <person name="Brunel D."/>
            <person name="Catrice O."/>
            <person name="Chaidir N."/>
            <person name="Claudel C."/>
            <person name="Donnadieu C."/>
            <person name="Faraut T."/>
            <person name="Fievet G."/>
            <person name="Helmstetter N."/>
            <person name="King M."/>
            <person name="Knapp S.J."/>
            <person name="Lai Z."/>
            <person name="Le Paslier M.C."/>
            <person name="Lippi Y."/>
            <person name="Lorenzon L."/>
            <person name="Mandel J.R."/>
            <person name="Marage G."/>
            <person name="Marchand G."/>
            <person name="Marquand E."/>
            <person name="Bret-Mestries E."/>
            <person name="Morien E."/>
            <person name="Nambeesan S."/>
            <person name="Nguyen T."/>
            <person name="Pegot-Espagnet P."/>
            <person name="Pouilly N."/>
            <person name="Raftis F."/>
            <person name="Sallet E."/>
            <person name="Schiex T."/>
            <person name="Thomas J."/>
            <person name="Vandecasteele C."/>
            <person name="Vares D."/>
            <person name="Vear F."/>
            <person name="Vautrin S."/>
            <person name="Crespi M."/>
            <person name="Mangin B."/>
            <person name="Burke J.M."/>
            <person name="Salse J."/>
            <person name="Munos S."/>
            <person name="Vincourt P."/>
            <person name="Rieseberg L.H."/>
            <person name="Langlade N.B."/>
        </authorList>
    </citation>
    <scope>NUCLEOTIDE SEQUENCE</scope>
    <source>
        <tissue evidence="2">Leaves</tissue>
    </source>
</reference>
<keyword evidence="1" id="KW-0472">Membrane</keyword>
<organism evidence="2 3">
    <name type="scientific">Helianthus annuus</name>
    <name type="common">Common sunflower</name>
    <dbReference type="NCBI Taxonomy" id="4232"/>
    <lineage>
        <taxon>Eukaryota</taxon>
        <taxon>Viridiplantae</taxon>
        <taxon>Streptophyta</taxon>
        <taxon>Embryophyta</taxon>
        <taxon>Tracheophyta</taxon>
        <taxon>Spermatophyta</taxon>
        <taxon>Magnoliopsida</taxon>
        <taxon>eudicotyledons</taxon>
        <taxon>Gunneridae</taxon>
        <taxon>Pentapetalae</taxon>
        <taxon>asterids</taxon>
        <taxon>campanulids</taxon>
        <taxon>Asterales</taxon>
        <taxon>Asteraceae</taxon>
        <taxon>Asteroideae</taxon>
        <taxon>Heliantheae alliance</taxon>
        <taxon>Heliantheae</taxon>
        <taxon>Helianthus</taxon>
    </lineage>
</organism>
<comment type="caution">
    <text evidence="2">The sequence shown here is derived from an EMBL/GenBank/DDBJ whole genome shotgun (WGS) entry which is preliminary data.</text>
</comment>
<keyword evidence="3" id="KW-1185">Reference proteome</keyword>
<reference evidence="2" key="2">
    <citation type="submission" date="2020-06" db="EMBL/GenBank/DDBJ databases">
        <title>Helianthus annuus Genome sequencing and assembly Release 2.</title>
        <authorList>
            <person name="Gouzy J."/>
            <person name="Langlade N."/>
            <person name="Munos S."/>
        </authorList>
    </citation>
    <scope>NUCLEOTIDE SEQUENCE</scope>
    <source>
        <tissue evidence="2">Leaves</tissue>
    </source>
</reference>